<evidence type="ECO:0000313" key="2">
    <source>
        <dbReference type="Proteomes" id="UP000269097"/>
    </source>
</evidence>
<organism evidence="1 2">
    <name type="scientific">Cohnella candidum</name>
    <dbReference type="NCBI Taxonomy" id="2674991"/>
    <lineage>
        <taxon>Bacteria</taxon>
        <taxon>Bacillati</taxon>
        <taxon>Bacillota</taxon>
        <taxon>Bacilli</taxon>
        <taxon>Bacillales</taxon>
        <taxon>Paenibacillaceae</taxon>
        <taxon>Cohnella</taxon>
    </lineage>
</organism>
<gene>
    <name evidence="1" type="ORF">EAV92_05750</name>
</gene>
<dbReference type="AlphaFoldDB" id="A0A3G3JV46"/>
<dbReference type="RefSeq" id="WP_123040178.1">
    <property type="nucleotide sequence ID" value="NZ_CP033433.1"/>
</dbReference>
<proteinExistence type="predicted"/>
<reference evidence="1 2" key="1">
    <citation type="submission" date="2018-10" db="EMBL/GenBank/DDBJ databases">
        <title>Genome Sequence of Cohnella sp.</title>
        <authorList>
            <person name="Srinivasan S."/>
            <person name="Kim M.K."/>
        </authorList>
    </citation>
    <scope>NUCLEOTIDE SEQUENCE [LARGE SCALE GENOMIC DNA]</scope>
    <source>
        <strain evidence="1 2">18JY8-7</strain>
    </source>
</reference>
<name>A0A3G3JV46_9BACL</name>
<dbReference type="Proteomes" id="UP000269097">
    <property type="component" value="Chromosome"/>
</dbReference>
<evidence type="ECO:0000313" key="1">
    <source>
        <dbReference type="EMBL" id="AYQ72118.1"/>
    </source>
</evidence>
<dbReference type="KEGG" id="coh:EAV92_05750"/>
<dbReference type="EMBL" id="CP033433">
    <property type="protein sequence ID" value="AYQ72118.1"/>
    <property type="molecule type" value="Genomic_DNA"/>
</dbReference>
<accession>A0A3G3JV46</accession>
<protein>
    <submittedName>
        <fullName evidence="1">Uncharacterized protein</fullName>
    </submittedName>
</protein>
<keyword evidence="2" id="KW-1185">Reference proteome</keyword>
<sequence>MIQHHNHYHVEKMMQFREVEIQKGLRTRHYADRATSRQTERDAAADCPNRGFWHRWFGGRRLGTS</sequence>